<dbReference type="EMBL" id="BLLF01000446">
    <property type="protein sequence ID" value="GFH11890.1"/>
    <property type="molecule type" value="Genomic_DNA"/>
</dbReference>
<evidence type="ECO:0000313" key="1">
    <source>
        <dbReference type="EMBL" id="GFH11890.1"/>
    </source>
</evidence>
<sequence length="270" mass="27309">MRLVLRGSDCAGNLAGGAVQGGLPGARSGVPSLQAVNAGAAGRFGAAQLQSNLQQLGQYQARQGVIANGAMQQISSNAAAANAAADAAGRAALLNSHRLTAMRPGGDRNVGNNQLGGNSQLMQAFTQNQQSALAAALSQQGINLQGMNRLANVGLQNNLSRLGLGSNAVNLLQQGLGGSSASQPAADLLALLSRQTKAASGGPGGPPDKYGLLGLLPLLAMRDLDLTMLSLGTDLTSLGLNLNSTDSLNKLLVSPLSDTPIKVWVMMGQL</sequence>
<reference evidence="1 2" key="1">
    <citation type="submission" date="2020-02" db="EMBL/GenBank/DDBJ databases">
        <title>Draft genome sequence of Haematococcus lacustris strain NIES-144.</title>
        <authorList>
            <person name="Morimoto D."/>
            <person name="Nakagawa S."/>
            <person name="Yoshida T."/>
            <person name="Sawayama S."/>
        </authorList>
    </citation>
    <scope>NUCLEOTIDE SEQUENCE [LARGE SCALE GENOMIC DNA]</scope>
    <source>
        <strain evidence="1 2">NIES-144</strain>
    </source>
</reference>
<protein>
    <submittedName>
        <fullName evidence="1">NOT2_3_5 domain-containing protein</fullName>
    </submittedName>
</protein>
<keyword evidence="2" id="KW-1185">Reference proteome</keyword>
<accession>A0A699YPI7</accession>
<feature type="non-terminal residue" evidence="1">
    <location>
        <position position="1"/>
    </location>
</feature>
<dbReference type="Gene3D" id="2.30.30.1020">
    <property type="entry name" value="CCR4-NOT complex subunit 2/3/5, C-terminal domain"/>
    <property type="match status" value="1"/>
</dbReference>
<organism evidence="1 2">
    <name type="scientific">Haematococcus lacustris</name>
    <name type="common">Green alga</name>
    <name type="synonym">Haematococcus pluvialis</name>
    <dbReference type="NCBI Taxonomy" id="44745"/>
    <lineage>
        <taxon>Eukaryota</taxon>
        <taxon>Viridiplantae</taxon>
        <taxon>Chlorophyta</taxon>
        <taxon>core chlorophytes</taxon>
        <taxon>Chlorophyceae</taxon>
        <taxon>CS clade</taxon>
        <taxon>Chlamydomonadales</taxon>
        <taxon>Haematococcaceae</taxon>
        <taxon>Haematococcus</taxon>
    </lineage>
</organism>
<evidence type="ECO:0000313" key="2">
    <source>
        <dbReference type="Proteomes" id="UP000485058"/>
    </source>
</evidence>
<comment type="caution">
    <text evidence="1">The sequence shown here is derived from an EMBL/GenBank/DDBJ whole genome shotgun (WGS) entry which is preliminary data.</text>
</comment>
<proteinExistence type="predicted"/>
<gene>
    <name evidence="1" type="ORF">HaLaN_07468</name>
</gene>
<dbReference type="InterPro" id="IPR038635">
    <property type="entry name" value="CCR4-NOT_su2/3/5_C_sf"/>
</dbReference>
<dbReference type="AlphaFoldDB" id="A0A699YPI7"/>
<dbReference type="Proteomes" id="UP000485058">
    <property type="component" value="Unassembled WGS sequence"/>
</dbReference>
<name>A0A699YPI7_HAELA</name>